<comment type="caution">
    <text evidence="8">The sequence shown here is derived from an EMBL/GenBank/DDBJ whole genome shotgun (WGS) entry which is preliminary data.</text>
</comment>
<organism evidence="8 9">
    <name type="scientific">Paractinoplanes deccanensis</name>
    <dbReference type="NCBI Taxonomy" id="113561"/>
    <lineage>
        <taxon>Bacteria</taxon>
        <taxon>Bacillati</taxon>
        <taxon>Actinomycetota</taxon>
        <taxon>Actinomycetes</taxon>
        <taxon>Micromonosporales</taxon>
        <taxon>Micromonosporaceae</taxon>
        <taxon>Paractinoplanes</taxon>
    </lineage>
</organism>
<feature type="transmembrane region" description="Helical" evidence="7">
    <location>
        <begin position="414"/>
        <end position="435"/>
    </location>
</feature>
<evidence type="ECO:0000256" key="3">
    <source>
        <dbReference type="ARBA" id="ARBA00022692"/>
    </source>
</evidence>
<keyword evidence="9" id="KW-1185">Reference proteome</keyword>
<evidence type="ECO:0000256" key="1">
    <source>
        <dbReference type="ARBA" id="ARBA00004651"/>
    </source>
</evidence>
<feature type="transmembrane region" description="Helical" evidence="7">
    <location>
        <begin position="7"/>
        <end position="26"/>
    </location>
</feature>
<feature type="region of interest" description="Disordered" evidence="6">
    <location>
        <begin position="211"/>
        <end position="248"/>
    </location>
</feature>
<proteinExistence type="predicted"/>
<feature type="compositionally biased region" description="Low complexity" evidence="6">
    <location>
        <begin position="211"/>
        <end position="246"/>
    </location>
</feature>
<comment type="subcellular location">
    <subcellularLocation>
        <location evidence="1">Cell membrane</location>
        <topology evidence="1">Multi-pass membrane protein</topology>
    </subcellularLocation>
</comment>
<evidence type="ECO:0008006" key="10">
    <source>
        <dbReference type="Google" id="ProtNLM"/>
    </source>
</evidence>
<dbReference type="PANTHER" id="PTHR23513">
    <property type="entry name" value="INTEGRAL MEMBRANE EFFLUX PROTEIN-RELATED"/>
    <property type="match status" value="1"/>
</dbReference>
<dbReference type="Proteomes" id="UP000609879">
    <property type="component" value="Unassembled WGS sequence"/>
</dbReference>
<keyword evidence="5 7" id="KW-0472">Membrane</keyword>
<feature type="transmembrane region" description="Helical" evidence="7">
    <location>
        <begin position="267"/>
        <end position="290"/>
    </location>
</feature>
<dbReference type="InterPro" id="IPR011701">
    <property type="entry name" value="MFS"/>
</dbReference>
<evidence type="ECO:0000313" key="8">
    <source>
        <dbReference type="EMBL" id="GID72780.1"/>
    </source>
</evidence>
<name>A0ABQ3XYQ9_9ACTN</name>
<gene>
    <name evidence="8" type="ORF">Ade02nite_14210</name>
</gene>
<sequence length="449" mass="43696">MSLPSRYWIWLGGVTFSLLGSQMMAFGMTWAAAAWGGAFAGTVLTAVNLPRVALLLFGGALADRVGAWRVMITSDVAMAVAMVVLGVAVLVLGVQPYLLLATALLIGTVDAFSLPSSGSMPRRLVTGEPLARAVSARQAAGQLAAFAGPSAGGLIVATAGPAAAALLNAGTFAVMAAILVGLRPRSAPATTVAAPPAAAAPAPAAATASPVTTATASPATTATASPATTATAPPAAGTPAPPAAGSGLRRSADGLRVAWKDPLLRPALGLIAATAGFLLPVSGLLIPLLATERHWNAGTGGILAGAIALGIVAVAVVITAAGALPRPGLAAVGGLTLAATAVLALSLAHTTAAAIAAAVSVGLGSGLFTTHVGPLVLGGTPSTHLARVQSVLVLAQSLPLLLTNNALGALNDLLTVDAALTACATCLLLAAALGLRSPALRTATLARAQ</sequence>
<feature type="transmembrane region" description="Helical" evidence="7">
    <location>
        <begin position="328"/>
        <end position="348"/>
    </location>
</feature>
<keyword evidence="2" id="KW-1003">Cell membrane</keyword>
<evidence type="ECO:0000256" key="5">
    <source>
        <dbReference type="ARBA" id="ARBA00023136"/>
    </source>
</evidence>
<feature type="transmembrane region" description="Helical" evidence="7">
    <location>
        <begin position="302"/>
        <end position="321"/>
    </location>
</feature>
<protein>
    <recommendedName>
        <fullName evidence="10">MFS transporter</fullName>
    </recommendedName>
</protein>
<feature type="transmembrane region" description="Helical" evidence="7">
    <location>
        <begin position="70"/>
        <end position="91"/>
    </location>
</feature>
<dbReference type="Gene3D" id="1.20.1250.20">
    <property type="entry name" value="MFS general substrate transporter like domains"/>
    <property type="match status" value="1"/>
</dbReference>
<dbReference type="EMBL" id="BOMI01000021">
    <property type="protein sequence ID" value="GID72780.1"/>
    <property type="molecule type" value="Genomic_DNA"/>
</dbReference>
<keyword evidence="4 7" id="KW-1133">Transmembrane helix</keyword>
<evidence type="ECO:0000313" key="9">
    <source>
        <dbReference type="Proteomes" id="UP000609879"/>
    </source>
</evidence>
<reference evidence="8 9" key="1">
    <citation type="submission" date="2021-01" db="EMBL/GenBank/DDBJ databases">
        <title>Whole genome shotgun sequence of Actinoplanes deccanensis NBRC 13994.</title>
        <authorList>
            <person name="Komaki H."/>
            <person name="Tamura T."/>
        </authorList>
    </citation>
    <scope>NUCLEOTIDE SEQUENCE [LARGE SCALE GENOMIC DNA]</scope>
    <source>
        <strain evidence="8 9">NBRC 13994</strain>
    </source>
</reference>
<dbReference type="InterPro" id="IPR036259">
    <property type="entry name" value="MFS_trans_sf"/>
</dbReference>
<evidence type="ECO:0000256" key="2">
    <source>
        <dbReference type="ARBA" id="ARBA00022475"/>
    </source>
</evidence>
<dbReference type="RefSeq" id="WP_239168590.1">
    <property type="nucleotide sequence ID" value="NZ_BAAABO010000006.1"/>
</dbReference>
<dbReference type="SUPFAM" id="SSF103473">
    <property type="entry name" value="MFS general substrate transporter"/>
    <property type="match status" value="1"/>
</dbReference>
<evidence type="ECO:0000256" key="7">
    <source>
        <dbReference type="SAM" id="Phobius"/>
    </source>
</evidence>
<accession>A0ABQ3XYQ9</accession>
<feature type="transmembrane region" description="Helical" evidence="7">
    <location>
        <begin position="32"/>
        <end position="58"/>
    </location>
</feature>
<feature type="transmembrane region" description="Helical" evidence="7">
    <location>
        <begin position="354"/>
        <end position="377"/>
    </location>
</feature>
<dbReference type="Pfam" id="PF07690">
    <property type="entry name" value="MFS_1"/>
    <property type="match status" value="1"/>
</dbReference>
<keyword evidence="3 7" id="KW-0812">Transmembrane</keyword>
<evidence type="ECO:0000256" key="4">
    <source>
        <dbReference type="ARBA" id="ARBA00022989"/>
    </source>
</evidence>
<dbReference type="PANTHER" id="PTHR23513:SF17">
    <property type="entry name" value="MEMBRANE PROTEIN"/>
    <property type="match status" value="1"/>
</dbReference>
<evidence type="ECO:0000256" key="6">
    <source>
        <dbReference type="SAM" id="MobiDB-lite"/>
    </source>
</evidence>